<protein>
    <submittedName>
        <fullName evidence="1">Uncharacterized protein</fullName>
    </submittedName>
</protein>
<proteinExistence type="predicted"/>
<gene>
    <name evidence="1" type="ORF">DAPPUDRAFT_330294</name>
</gene>
<dbReference type="AlphaFoldDB" id="E9HJ51"/>
<accession>E9HJ51</accession>
<dbReference type="Proteomes" id="UP000000305">
    <property type="component" value="Unassembled WGS sequence"/>
</dbReference>
<sequence>MEKGLFRTLNQFFITIVSECRLDNCFWLPAILLQNFIKKCENIEVLKISETKLSCANLAHIFGKCKKISDLSLTLSTGDLKLTGPKLASNTILQSCLKDCCDNLKNLLKLELVMFCSSLKEMTIFLSICDNLKELVLIPVKDQNLIAHQAIELSSEIEGNFILDSLIVVNLEDDLGLLYPFLRQLPFQRYQDYIVFKIDMSNLKNHWNDASPCPVIKDKFSALTFKHLKIRREMFEFWWIEKNFRYPPTFWLHNGLVVDGWYVNDPLKNIDLNHIRSVREPLPIFIQKGLKAPLAKMISCFYSNEGFSDFCQNHPHLKVLKLQAPPVHDELGNALCGVKNQVVGEEWNSNSWENLSELEVLSIEPSLLIIEQKPGQRPVKKRRFGEPNISKAAEFNPHRELHLLDTVINSCSRIQELEIGMFIDLIDERIGRIEDLSNISQCKLLKKLTLANFNITDGVFLEEVLKVKESWITTSMLLHKKPVRISSQRKKTEHIKRNMVPLAKLLDSIEQCPALIRLGLVVPSDEAPFKWTSEVLTHRMVTLCVKLQYLVAFFCVVNIPKSHKAKVLKQILQVVTPKRPSFSVDIQASHRLSWEYESSTLPVLHREILVHCNSRVCVVPYDYKSSLL</sequence>
<dbReference type="InParanoid" id="E9HJ51"/>
<keyword evidence="2" id="KW-1185">Reference proteome</keyword>
<dbReference type="OrthoDB" id="6344188at2759"/>
<dbReference type="KEGG" id="dpx:DAPPUDRAFT_330294"/>
<reference evidence="1 2" key="1">
    <citation type="journal article" date="2011" name="Science">
        <title>The ecoresponsive genome of Daphnia pulex.</title>
        <authorList>
            <person name="Colbourne J.K."/>
            <person name="Pfrender M.E."/>
            <person name="Gilbert D."/>
            <person name="Thomas W.K."/>
            <person name="Tucker A."/>
            <person name="Oakley T.H."/>
            <person name="Tokishita S."/>
            <person name="Aerts A."/>
            <person name="Arnold G.J."/>
            <person name="Basu M.K."/>
            <person name="Bauer D.J."/>
            <person name="Caceres C.E."/>
            <person name="Carmel L."/>
            <person name="Casola C."/>
            <person name="Choi J.H."/>
            <person name="Detter J.C."/>
            <person name="Dong Q."/>
            <person name="Dusheyko S."/>
            <person name="Eads B.D."/>
            <person name="Frohlich T."/>
            <person name="Geiler-Samerotte K.A."/>
            <person name="Gerlach D."/>
            <person name="Hatcher P."/>
            <person name="Jogdeo S."/>
            <person name="Krijgsveld J."/>
            <person name="Kriventseva E.V."/>
            <person name="Kultz D."/>
            <person name="Laforsch C."/>
            <person name="Lindquist E."/>
            <person name="Lopez J."/>
            <person name="Manak J.R."/>
            <person name="Muller J."/>
            <person name="Pangilinan J."/>
            <person name="Patwardhan R.P."/>
            <person name="Pitluck S."/>
            <person name="Pritham E.J."/>
            <person name="Rechtsteiner A."/>
            <person name="Rho M."/>
            <person name="Rogozin I.B."/>
            <person name="Sakarya O."/>
            <person name="Salamov A."/>
            <person name="Schaack S."/>
            <person name="Shapiro H."/>
            <person name="Shiga Y."/>
            <person name="Skalitzky C."/>
            <person name="Smith Z."/>
            <person name="Souvorov A."/>
            <person name="Sung W."/>
            <person name="Tang Z."/>
            <person name="Tsuchiya D."/>
            <person name="Tu H."/>
            <person name="Vos H."/>
            <person name="Wang M."/>
            <person name="Wolf Y.I."/>
            <person name="Yamagata H."/>
            <person name="Yamada T."/>
            <person name="Ye Y."/>
            <person name="Shaw J.R."/>
            <person name="Andrews J."/>
            <person name="Crease T.J."/>
            <person name="Tang H."/>
            <person name="Lucas S.M."/>
            <person name="Robertson H.M."/>
            <person name="Bork P."/>
            <person name="Koonin E.V."/>
            <person name="Zdobnov E.M."/>
            <person name="Grigoriev I.V."/>
            <person name="Lynch M."/>
            <person name="Boore J.L."/>
        </authorList>
    </citation>
    <scope>NUCLEOTIDE SEQUENCE [LARGE SCALE GENOMIC DNA]</scope>
</reference>
<dbReference type="EMBL" id="GL732660">
    <property type="protein sequence ID" value="EFX68230.1"/>
    <property type="molecule type" value="Genomic_DNA"/>
</dbReference>
<evidence type="ECO:0000313" key="1">
    <source>
        <dbReference type="EMBL" id="EFX68230.1"/>
    </source>
</evidence>
<dbReference type="HOGENOM" id="CLU_435636_0_0_1"/>
<name>E9HJ51_DAPPU</name>
<evidence type="ECO:0000313" key="2">
    <source>
        <dbReference type="Proteomes" id="UP000000305"/>
    </source>
</evidence>
<organism evidence="1 2">
    <name type="scientific">Daphnia pulex</name>
    <name type="common">Water flea</name>
    <dbReference type="NCBI Taxonomy" id="6669"/>
    <lineage>
        <taxon>Eukaryota</taxon>
        <taxon>Metazoa</taxon>
        <taxon>Ecdysozoa</taxon>
        <taxon>Arthropoda</taxon>
        <taxon>Crustacea</taxon>
        <taxon>Branchiopoda</taxon>
        <taxon>Diplostraca</taxon>
        <taxon>Cladocera</taxon>
        <taxon>Anomopoda</taxon>
        <taxon>Daphniidae</taxon>
        <taxon>Daphnia</taxon>
    </lineage>
</organism>